<reference evidence="1" key="1">
    <citation type="journal article" date="2025" name="Microbiol. Spectr.">
        <title>Antimicrobial resistance and phylogenetic lineages of KPC-2-producing blood-borne Klebsiella pneumoniae subsp. pneumoniae from Kolkata, India during 2015-2024: Emergence of Klebsiella pneumoniae subsp. pneumoniae with blaKPC-2, blaNDM, and blaOXA-48-like triple carbapenemases.</title>
        <authorList>
            <person name="Halder G."/>
            <person name="Chaudhuri B.N."/>
            <person name="Veeraraghavan B."/>
            <person name="Denny P."/>
            <person name="Dutta P."/>
            <person name="Chakraborty M."/>
            <person name="Khan U.R."/>
            <person name="Ganguly S.S."/>
            <person name="Mandal S."/>
            <person name="Upadhyaya Y.P."/>
            <person name="Biswas B."/>
            <person name="Chakraborty A."/>
            <person name="Maiti S."/>
            <person name="Mondal H."/>
            <person name="Pal S."/>
            <person name="Dutta S."/>
        </authorList>
    </citation>
    <scope>NUCLEOTIDE SEQUENCE</scope>
    <source>
        <strain evidence="1">FTCR7</strain>
    </source>
</reference>
<dbReference type="Proteomes" id="UP001444054">
    <property type="component" value="Unassembled WGS sequence"/>
</dbReference>
<evidence type="ECO:0000313" key="1">
    <source>
        <dbReference type="EMBL" id="MGD7042796.1"/>
    </source>
</evidence>
<comment type="caution">
    <text evidence="1">The sequence shown here is derived from an EMBL/GenBank/DDBJ whole genome shotgun (WGS) entry which is preliminary data.</text>
</comment>
<proteinExistence type="predicted"/>
<organism evidence="1 2">
    <name type="scientific">Klebsiella pneumoniae subsp. pneumoniae</name>
    <dbReference type="NCBI Taxonomy" id="72407"/>
    <lineage>
        <taxon>Bacteria</taxon>
        <taxon>Pseudomonadati</taxon>
        <taxon>Pseudomonadota</taxon>
        <taxon>Gammaproteobacteria</taxon>
        <taxon>Enterobacterales</taxon>
        <taxon>Enterobacteriaceae</taxon>
        <taxon>Klebsiella/Raoultella group</taxon>
        <taxon>Klebsiella</taxon>
        <taxon>Klebsiella pneumoniae complex</taxon>
    </lineage>
</organism>
<protein>
    <submittedName>
        <fullName evidence="1">DUF2913 family protein</fullName>
    </submittedName>
</protein>
<sequence length="26" mass="2725">AEPESDASLPHQFSLMARQGVPGKGD</sequence>
<name>A0ACC7R361_KLEPN</name>
<reference evidence="1" key="2">
    <citation type="submission" date="2025-04" db="EMBL/GenBank/DDBJ databases">
        <authorList>
            <person name="Halder G."/>
            <person name="Chaudhuri B."/>
            <person name="Dutta S."/>
        </authorList>
    </citation>
    <scope>NUCLEOTIDE SEQUENCE</scope>
    <source>
        <strain evidence="1">FTCR7</strain>
    </source>
</reference>
<gene>
    <name evidence="1" type="ORF">KC542_027780</name>
</gene>
<evidence type="ECO:0000313" key="2">
    <source>
        <dbReference type="Proteomes" id="UP001444054"/>
    </source>
</evidence>
<dbReference type="EMBL" id="JAGSGE020000057">
    <property type="protein sequence ID" value="MGD7042796.1"/>
    <property type="molecule type" value="Genomic_DNA"/>
</dbReference>
<feature type="non-terminal residue" evidence="1">
    <location>
        <position position="1"/>
    </location>
</feature>
<accession>A0ACC7R361</accession>